<dbReference type="PANTHER" id="PTHR11846:SF0">
    <property type="entry name" value="ADENYLOSUCCINATE SYNTHETASE"/>
    <property type="match status" value="1"/>
</dbReference>
<dbReference type="Gene3D" id="3.40.440.10">
    <property type="entry name" value="Adenylosuccinate Synthetase, subunit A, domain 1"/>
    <property type="match status" value="1"/>
</dbReference>
<keyword evidence="2 8" id="KW-0436">Ligase</keyword>
<dbReference type="PANTHER" id="PTHR11846">
    <property type="entry name" value="ADENYLOSUCCINATE SYNTHETASE"/>
    <property type="match status" value="1"/>
</dbReference>
<keyword evidence="6 8" id="KW-0460">Magnesium</keyword>
<feature type="active site" description="Proton donor" evidence="8">
    <location>
        <position position="49"/>
    </location>
</feature>
<dbReference type="FunFam" id="3.90.170.10:FF:000001">
    <property type="entry name" value="Adenylosuccinate synthetase"/>
    <property type="match status" value="1"/>
</dbReference>
<feature type="binding site" evidence="8">
    <location>
        <begin position="416"/>
        <end position="418"/>
    </location>
    <ligand>
        <name>GTP</name>
        <dbReference type="ChEBI" id="CHEBI:37565"/>
    </ligand>
</feature>
<dbReference type="NCBIfam" id="NF002223">
    <property type="entry name" value="PRK01117.1"/>
    <property type="match status" value="1"/>
</dbReference>
<evidence type="ECO:0000256" key="5">
    <source>
        <dbReference type="ARBA" id="ARBA00022755"/>
    </source>
</evidence>
<dbReference type="CDD" id="cd03108">
    <property type="entry name" value="AdSS"/>
    <property type="match status" value="1"/>
</dbReference>
<evidence type="ECO:0000313" key="9">
    <source>
        <dbReference type="EMBL" id="OGD98375.1"/>
    </source>
</evidence>
<feature type="binding site" evidence="8">
    <location>
        <position position="21"/>
    </location>
    <ligand>
        <name>Mg(2+)</name>
        <dbReference type="ChEBI" id="CHEBI:18420"/>
    </ligand>
</feature>
<feature type="binding site" description="in other chain" evidence="8">
    <location>
        <position position="242"/>
    </location>
    <ligand>
        <name>IMP</name>
        <dbReference type="ChEBI" id="CHEBI:58053"/>
        <note>ligand shared between dimeric partners</note>
    </ligand>
</feature>
<dbReference type="GO" id="GO:0046040">
    <property type="term" value="P:IMP metabolic process"/>
    <property type="evidence" value="ECO:0007669"/>
    <property type="project" value="TreeGrafter"/>
</dbReference>
<evidence type="ECO:0000256" key="3">
    <source>
        <dbReference type="ARBA" id="ARBA00022723"/>
    </source>
</evidence>
<dbReference type="InterPro" id="IPR001114">
    <property type="entry name" value="Adenylosuccinate_synthetase"/>
</dbReference>
<name>A0A1F5H2U3_9BACT</name>
<comment type="subunit">
    <text evidence="1 8">Homodimer.</text>
</comment>
<dbReference type="GO" id="GO:0005737">
    <property type="term" value="C:cytoplasm"/>
    <property type="evidence" value="ECO:0007669"/>
    <property type="project" value="UniProtKB-SubCell"/>
</dbReference>
<dbReference type="InterPro" id="IPR042110">
    <property type="entry name" value="Adenylosuccinate_synth_dom2"/>
</dbReference>
<comment type="caution">
    <text evidence="9">The sequence shown here is derived from an EMBL/GenBank/DDBJ whole genome shotgun (WGS) entry which is preliminary data.</text>
</comment>
<evidence type="ECO:0000256" key="2">
    <source>
        <dbReference type="ARBA" id="ARBA00022598"/>
    </source>
</evidence>
<dbReference type="UniPathway" id="UPA00075">
    <property type="reaction ID" value="UER00335"/>
</dbReference>
<feature type="binding site" description="in other chain" evidence="8">
    <location>
        <position position="306"/>
    </location>
    <ligand>
        <name>IMP</name>
        <dbReference type="ChEBI" id="CHEBI:58053"/>
        <note>ligand shared between dimeric partners</note>
    </ligand>
</feature>
<keyword evidence="5 8" id="KW-0658">Purine biosynthesis</keyword>
<reference evidence="9 10" key="1">
    <citation type="journal article" date="2016" name="Nat. Commun.">
        <title>Thousands of microbial genomes shed light on interconnected biogeochemical processes in an aquifer system.</title>
        <authorList>
            <person name="Anantharaman K."/>
            <person name="Brown C.T."/>
            <person name="Hug L.A."/>
            <person name="Sharon I."/>
            <person name="Castelle C.J."/>
            <person name="Probst A.J."/>
            <person name="Thomas B.C."/>
            <person name="Singh A."/>
            <person name="Wilkins M.J."/>
            <person name="Karaoz U."/>
            <person name="Brodie E.L."/>
            <person name="Williams K.H."/>
            <person name="Hubbard S.S."/>
            <person name="Banfield J.F."/>
        </authorList>
    </citation>
    <scope>NUCLEOTIDE SEQUENCE [LARGE SCALE GENOMIC DNA]</scope>
</reference>
<comment type="cofactor">
    <cofactor evidence="8">
        <name>Mg(2+)</name>
        <dbReference type="ChEBI" id="CHEBI:18420"/>
    </cofactor>
    <text evidence="8">Binds 1 Mg(2+) ion per subunit.</text>
</comment>
<comment type="catalytic activity">
    <reaction evidence="8">
        <text>IMP + L-aspartate + GTP = N(6)-(1,2-dicarboxyethyl)-AMP + GDP + phosphate + 2 H(+)</text>
        <dbReference type="Rhea" id="RHEA:15753"/>
        <dbReference type="ChEBI" id="CHEBI:15378"/>
        <dbReference type="ChEBI" id="CHEBI:29991"/>
        <dbReference type="ChEBI" id="CHEBI:37565"/>
        <dbReference type="ChEBI" id="CHEBI:43474"/>
        <dbReference type="ChEBI" id="CHEBI:57567"/>
        <dbReference type="ChEBI" id="CHEBI:58053"/>
        <dbReference type="ChEBI" id="CHEBI:58189"/>
        <dbReference type="EC" id="6.3.4.4"/>
    </reaction>
</comment>
<evidence type="ECO:0000256" key="1">
    <source>
        <dbReference type="ARBA" id="ARBA00011738"/>
    </source>
</evidence>
<keyword evidence="8" id="KW-0963">Cytoplasm</keyword>
<protein>
    <recommendedName>
        <fullName evidence="8">Adenylosuccinate synthetase</fullName>
        <shortName evidence="8">AMPSase</shortName>
        <shortName evidence="8">AdSS</shortName>
        <ecNumber evidence="8">6.3.4.4</ecNumber>
    </recommendedName>
    <alternativeName>
        <fullName evidence="8">IMP--aspartate ligase</fullName>
    </alternativeName>
</protein>
<accession>A0A1F5H2U3</accession>
<dbReference type="Proteomes" id="UP000176740">
    <property type="component" value="Unassembled WGS sequence"/>
</dbReference>
<evidence type="ECO:0000256" key="8">
    <source>
        <dbReference type="HAMAP-Rule" id="MF_00011"/>
    </source>
</evidence>
<feature type="binding site" evidence="8">
    <location>
        <position position="308"/>
    </location>
    <ligand>
        <name>GTP</name>
        <dbReference type="ChEBI" id="CHEBI:37565"/>
    </ligand>
</feature>
<dbReference type="InterPro" id="IPR042109">
    <property type="entry name" value="Adenylosuccinate_synth_dom1"/>
</dbReference>
<dbReference type="EC" id="6.3.4.4" evidence="8"/>
<comment type="function">
    <text evidence="8">Plays an important role in the de novo pathway of purine nucleotide biosynthesis. Catalyzes the first committed step in the biosynthesis of AMP from IMP.</text>
</comment>
<keyword evidence="7 8" id="KW-0342">GTP-binding</keyword>
<dbReference type="SMART" id="SM00788">
    <property type="entry name" value="Adenylsucc_synt"/>
    <property type="match status" value="1"/>
</dbReference>
<feature type="binding site" description="in other chain" evidence="8">
    <location>
        <position position="138"/>
    </location>
    <ligand>
        <name>IMP</name>
        <dbReference type="ChEBI" id="CHEBI:58053"/>
        <note>ligand shared between dimeric partners</note>
    </ligand>
</feature>
<comment type="caution">
    <text evidence="8">Lacks conserved residue(s) required for the propagation of feature annotation.</text>
</comment>
<dbReference type="GO" id="GO:0005525">
    <property type="term" value="F:GTP binding"/>
    <property type="evidence" value="ECO:0007669"/>
    <property type="project" value="UniProtKB-UniRule"/>
</dbReference>
<dbReference type="STRING" id="1797725.A3A49_01385"/>
<dbReference type="Gene3D" id="3.90.170.10">
    <property type="entry name" value="Adenylosuccinate Synthetase, subunit A, domain 3"/>
    <property type="match status" value="1"/>
</dbReference>
<feature type="binding site" evidence="8">
    <location>
        <begin position="48"/>
        <end position="50"/>
    </location>
    <ligand>
        <name>GTP</name>
        <dbReference type="ChEBI" id="CHEBI:37565"/>
    </ligand>
</feature>
<dbReference type="GO" id="GO:0004019">
    <property type="term" value="F:adenylosuccinate synthase activity"/>
    <property type="evidence" value="ECO:0007669"/>
    <property type="project" value="UniProtKB-UniRule"/>
</dbReference>
<evidence type="ECO:0000256" key="6">
    <source>
        <dbReference type="ARBA" id="ARBA00022842"/>
    </source>
</evidence>
<evidence type="ECO:0000256" key="7">
    <source>
        <dbReference type="ARBA" id="ARBA00023134"/>
    </source>
</evidence>
<dbReference type="Gene3D" id="1.10.300.10">
    <property type="entry name" value="Adenylosuccinate Synthetase, subunit A, domain 2"/>
    <property type="match status" value="1"/>
</dbReference>
<dbReference type="InterPro" id="IPR042111">
    <property type="entry name" value="Adenylosuccinate_synth_dom3"/>
</dbReference>
<gene>
    <name evidence="8" type="primary">purA</name>
    <name evidence="9" type="ORF">A3A49_01385</name>
</gene>
<dbReference type="NCBIfam" id="TIGR00184">
    <property type="entry name" value="purA"/>
    <property type="match status" value="1"/>
</dbReference>
<feature type="binding site" evidence="8">
    <location>
        <begin position="334"/>
        <end position="336"/>
    </location>
    <ligand>
        <name>GTP</name>
        <dbReference type="ChEBI" id="CHEBI:37565"/>
    </ligand>
</feature>
<feature type="binding site" evidence="8">
    <location>
        <position position="48"/>
    </location>
    <ligand>
        <name>Mg(2+)</name>
        <dbReference type="ChEBI" id="CHEBI:18420"/>
    </ligand>
</feature>
<evidence type="ECO:0000313" key="10">
    <source>
        <dbReference type="Proteomes" id="UP000176740"/>
    </source>
</evidence>
<dbReference type="AlphaFoldDB" id="A0A1F5H2U3"/>
<comment type="similarity">
    <text evidence="8">Belongs to the adenylosuccinate synthetase family.</text>
</comment>
<proteinExistence type="inferred from homology"/>
<sequence>MKNSLKDWQGTMAVIGVDFGDSGKGRLIDDLASRAHIVARYNGGSNTGHTVKNNKGEFALHIIPSGIFNKEAICLVGRNVAVDLESSTFEMDALDVANVSYSKLIIDEQASLTMPWHKMLDNFREKEREKKEQKIGTTGKGVGPTYADRTQRTGLLVKDLFSSDFKDKLEDEIEFYNKHFGFSLNGNQIFKEYALYAKRIQKYIGQTVPILKDALKKGKNILFEGAQGYFLDIDSGTYPFVTSSNPGVVGIWRSFDLHPKNINHVIGITKAYTTRVGEGPMPTFIESEEAEIIIKEGREKGTTTGRIRRPGWLDLVLVKEAKEVNGITALAITKLDVLSYIKKIKVCVNHTINGQKISYVGHDADHLSRVKPIYQEFDGWRKDITDARKFEDLPQNAIRFIKFIEKESGVPVKFISIGPKRGEAIYK</sequence>
<dbReference type="GO" id="GO:0044208">
    <property type="term" value="P:'de novo' AMP biosynthetic process"/>
    <property type="evidence" value="ECO:0007669"/>
    <property type="project" value="UniProtKB-UniRule"/>
</dbReference>
<dbReference type="SUPFAM" id="SSF52540">
    <property type="entry name" value="P-loop containing nucleoside triphosphate hydrolases"/>
    <property type="match status" value="1"/>
</dbReference>
<feature type="binding site" evidence="8">
    <location>
        <position position="152"/>
    </location>
    <ligand>
        <name>IMP</name>
        <dbReference type="ChEBI" id="CHEBI:58053"/>
        <note>ligand shared between dimeric partners</note>
    </ligand>
</feature>
<feature type="binding site" evidence="8">
    <location>
        <begin position="302"/>
        <end position="308"/>
    </location>
    <ligand>
        <name>substrate</name>
    </ligand>
</feature>
<dbReference type="HAMAP" id="MF_00011">
    <property type="entry name" value="Adenylosucc_synth"/>
    <property type="match status" value="1"/>
</dbReference>
<feature type="active site" description="Proton acceptor" evidence="8">
    <location>
        <position position="21"/>
    </location>
</feature>
<evidence type="ECO:0000256" key="4">
    <source>
        <dbReference type="ARBA" id="ARBA00022741"/>
    </source>
</evidence>
<organism evidence="9 10">
    <name type="scientific">Candidatus Curtissbacteria bacterium RIFCSPLOWO2_01_FULL_38_11b</name>
    <dbReference type="NCBI Taxonomy" id="1797725"/>
    <lineage>
        <taxon>Bacteria</taxon>
        <taxon>Candidatus Curtissiibacteriota</taxon>
    </lineage>
</organism>
<dbReference type="GO" id="GO:0000287">
    <property type="term" value="F:magnesium ion binding"/>
    <property type="evidence" value="ECO:0007669"/>
    <property type="project" value="UniProtKB-UniRule"/>
</dbReference>
<dbReference type="Pfam" id="PF00709">
    <property type="entry name" value="Adenylsucc_synt"/>
    <property type="match status" value="1"/>
</dbReference>
<comment type="pathway">
    <text evidence="8">Purine metabolism; AMP biosynthesis via de novo pathway; AMP from IMP: step 1/2.</text>
</comment>
<dbReference type="InterPro" id="IPR027417">
    <property type="entry name" value="P-loop_NTPase"/>
</dbReference>
<dbReference type="EMBL" id="MFBO01000011">
    <property type="protein sequence ID" value="OGD98375.1"/>
    <property type="molecule type" value="Genomic_DNA"/>
</dbReference>
<feature type="binding site" description="in other chain" evidence="8">
    <location>
        <position position="227"/>
    </location>
    <ligand>
        <name>IMP</name>
        <dbReference type="ChEBI" id="CHEBI:58053"/>
        <note>ligand shared between dimeric partners</note>
    </ligand>
</feature>
<keyword evidence="3 8" id="KW-0479">Metal-binding</keyword>
<dbReference type="FunFam" id="1.10.300.10:FF:000001">
    <property type="entry name" value="Adenylosuccinate synthetase"/>
    <property type="match status" value="1"/>
</dbReference>
<comment type="subcellular location">
    <subcellularLocation>
        <location evidence="8">Cytoplasm</location>
    </subcellularLocation>
</comment>
<keyword evidence="4 8" id="KW-0547">Nucleotide-binding</keyword>